<name>A0A088E6H5_9CREN</name>
<dbReference type="GeneID" id="91755244"/>
<dbReference type="Proteomes" id="UP000068832">
    <property type="component" value="Chromosome"/>
</dbReference>
<evidence type="ECO:0000313" key="4">
    <source>
        <dbReference type="EMBL" id="AKV78367.1"/>
    </source>
</evidence>
<dbReference type="Proteomes" id="UP000061362">
    <property type="component" value="Chromosome"/>
</dbReference>
<evidence type="ECO:0000313" key="7">
    <source>
        <dbReference type="Proteomes" id="UP000029084"/>
    </source>
</evidence>
<dbReference type="EMBL" id="CP012172">
    <property type="protein sequence ID" value="AKV73874.1"/>
    <property type="molecule type" value="Genomic_DNA"/>
</dbReference>
<dbReference type="EMBL" id="CP012173">
    <property type="protein sequence ID" value="AKV76116.1"/>
    <property type="molecule type" value="Genomic_DNA"/>
</dbReference>
<dbReference type="OrthoDB" id="34701at2157"/>
<dbReference type="Proteomes" id="UP000056255">
    <property type="component" value="Chromosome"/>
</dbReference>
<reference evidence="9 10" key="2">
    <citation type="journal article" date="2015" name="Genome Announc.">
        <title>Complete Genome Sequences of Evolved Arsenate-Resistant Metallosphaera sedula Strains.</title>
        <authorList>
            <person name="Ai C."/>
            <person name="McCarthy S."/>
            <person name="Schackwitz W."/>
            <person name="Martin J."/>
            <person name="Lipzen A."/>
            <person name="Blum P."/>
        </authorList>
    </citation>
    <scope>NUCLEOTIDE SEQUENCE [LARGE SCALE GENOMIC DNA]</scope>
    <source>
        <strain evidence="4 10">ARS120-1</strain>
        <strain evidence="5 9">ARS120-2</strain>
        <strain evidence="2 12">ARS50-1</strain>
        <strain evidence="3 11">ARS50-2</strain>
    </source>
</reference>
<dbReference type="OMA" id="ANNLENW"/>
<sequence>MTGSELKKLARELSSLYRGGKALFVVPGYDRAFLDYLEQEIDSSKIVSSYSPGIKVGITTYPFPADLHKMENLVIVSNFATPSLIRSVDKVIVRKSEELMREGYLSTFRYLNYALDCPPHRVCRARLNFILSLGDVAVIPANLEEAKVLSPSVTVVSDLFQVKSTRKLVIARRMGELEYLQVRSAVLHGGELVDLGGNGDRENWTQVALGELGYYTPRVTETFVGSGHDDRDIQVKLVEQRTVKPREQGVNVEMVNGNFLFNGNPVGRYWVRGGRFHMQLNCGSPREISEEFPSFTDFISPMSTGKCSLFFSCVKLIKDLERCKEMSMEAYLLARNYVNDISRVNFSHTVQAELRKVNMKSLMKGVTLELKVLDQRIQVEVRGEGDKLLVRCLSCEKFRETSIRIRSIRDNYRKLENALRDLLLKEMVTIRRREYVQE</sequence>
<organism evidence="1 7">
    <name type="scientific">Metallosphaera sedula</name>
    <dbReference type="NCBI Taxonomy" id="43687"/>
    <lineage>
        <taxon>Archaea</taxon>
        <taxon>Thermoproteota</taxon>
        <taxon>Thermoprotei</taxon>
        <taxon>Sulfolobales</taxon>
        <taxon>Sulfolobaceae</taxon>
        <taxon>Metallosphaera</taxon>
    </lineage>
</organism>
<proteinExistence type="predicted"/>
<evidence type="ECO:0000313" key="10">
    <source>
        <dbReference type="Proteomes" id="UP000062398"/>
    </source>
</evidence>
<dbReference type="Proteomes" id="UP000062475">
    <property type="component" value="Chromosome"/>
</dbReference>
<dbReference type="Proteomes" id="UP000062398">
    <property type="component" value="Chromosome"/>
</dbReference>
<gene>
    <name evidence="1" type="ORF">HA72_0784</name>
    <name evidence="2" type="ORF">MsedA_0799</name>
    <name evidence="3" type="ORF">MsedB_0800</name>
    <name evidence="4" type="ORF">MsedC_0799</name>
    <name evidence="5" type="ORF">MsedD_0800</name>
    <name evidence="6" type="ORF">MsedE_0799</name>
</gene>
<evidence type="ECO:0000313" key="2">
    <source>
        <dbReference type="EMBL" id="AKV73874.1"/>
    </source>
</evidence>
<evidence type="ECO:0000313" key="6">
    <source>
        <dbReference type="EMBL" id="AKV82856.1"/>
    </source>
</evidence>
<dbReference type="Proteomes" id="UP000029084">
    <property type="component" value="Chromosome"/>
</dbReference>
<dbReference type="EMBL" id="CP012175">
    <property type="protein sequence ID" value="AKV80612.1"/>
    <property type="molecule type" value="Genomic_DNA"/>
</dbReference>
<dbReference type="EMBL" id="CP008822">
    <property type="protein sequence ID" value="AIM26945.1"/>
    <property type="molecule type" value="Genomic_DNA"/>
</dbReference>
<dbReference type="AlphaFoldDB" id="A0A088E6H5"/>
<accession>A0A088E6H5</accession>
<evidence type="ECO:0000313" key="8">
    <source>
        <dbReference type="Proteomes" id="UP000056255"/>
    </source>
</evidence>
<reference evidence="6 8" key="3">
    <citation type="submission" date="2015-07" db="EMBL/GenBank/DDBJ databases">
        <title>Physiological, transcriptional responses and genome re-sequencing of acid resistant extremely thermoacidophilic Metallosphaera sedula SARC-M1.</title>
        <authorList>
            <person name="Ai C."/>
            <person name="McCarthy S."/>
            <person name="Eckrich V."/>
            <person name="Rudrappa D."/>
            <person name="Qiu G."/>
            <person name="Blum P."/>
        </authorList>
    </citation>
    <scope>NUCLEOTIDE SEQUENCE [LARGE SCALE GENOMIC DNA]</scope>
    <source>
        <strain evidence="6 8">SARC-M1</strain>
    </source>
</reference>
<dbReference type="EMBL" id="CP012174">
    <property type="protein sequence ID" value="AKV78367.1"/>
    <property type="molecule type" value="Genomic_DNA"/>
</dbReference>
<protein>
    <submittedName>
        <fullName evidence="1">Uncharacterized protein</fullName>
    </submittedName>
</protein>
<dbReference type="RefSeq" id="WP_012020746.1">
    <property type="nucleotide sequence ID" value="NZ_CP008822.1"/>
</dbReference>
<evidence type="ECO:0000313" key="5">
    <source>
        <dbReference type="EMBL" id="AKV80612.1"/>
    </source>
</evidence>
<evidence type="ECO:0000313" key="12">
    <source>
        <dbReference type="Proteomes" id="UP000068832"/>
    </source>
</evidence>
<dbReference type="PATRIC" id="fig|43687.5.peg.803"/>
<reference evidence="1 7" key="1">
    <citation type="journal article" date="2014" name="J. Bacteriol.">
        <title>Role of an Archaeal PitA Transporter in the Copper and Arsenic Resistance of Metallosphaera sedula, an Extreme Thermoacidophile.</title>
        <authorList>
            <person name="McCarthy S."/>
            <person name="Ai C."/>
            <person name="Wheaton G."/>
            <person name="Tevatia R."/>
            <person name="Eckrich V."/>
            <person name="Kelly R."/>
            <person name="Blum P."/>
        </authorList>
    </citation>
    <scope>NUCLEOTIDE SEQUENCE [LARGE SCALE GENOMIC DNA]</scope>
    <source>
        <strain evidence="1 7">CuR1</strain>
    </source>
</reference>
<evidence type="ECO:0000313" key="9">
    <source>
        <dbReference type="Proteomes" id="UP000061362"/>
    </source>
</evidence>
<dbReference type="EMBL" id="CP012176">
    <property type="protein sequence ID" value="AKV82856.1"/>
    <property type="molecule type" value="Genomic_DNA"/>
</dbReference>
<evidence type="ECO:0000313" key="11">
    <source>
        <dbReference type="Proteomes" id="UP000062475"/>
    </source>
</evidence>
<evidence type="ECO:0000313" key="1">
    <source>
        <dbReference type="EMBL" id="AIM26945.1"/>
    </source>
</evidence>
<evidence type="ECO:0000313" key="3">
    <source>
        <dbReference type="EMBL" id="AKV76116.1"/>
    </source>
</evidence>